<evidence type="ECO:0000313" key="3">
    <source>
        <dbReference type="Proteomes" id="UP001396334"/>
    </source>
</evidence>
<gene>
    <name evidence="2" type="ORF">V6N11_031758</name>
</gene>
<feature type="region of interest" description="Disordered" evidence="1">
    <location>
        <begin position="16"/>
        <end position="38"/>
    </location>
</feature>
<keyword evidence="3" id="KW-1185">Reference proteome</keyword>
<dbReference type="EMBL" id="JBBPBN010000010">
    <property type="protein sequence ID" value="KAK9030330.1"/>
    <property type="molecule type" value="Genomic_DNA"/>
</dbReference>
<evidence type="ECO:0000256" key="1">
    <source>
        <dbReference type="SAM" id="MobiDB-lite"/>
    </source>
</evidence>
<name>A0ABR2SYK9_9ROSI</name>
<dbReference type="Proteomes" id="UP001396334">
    <property type="component" value="Unassembled WGS sequence"/>
</dbReference>
<comment type="caution">
    <text evidence="2">The sequence shown here is derived from an EMBL/GenBank/DDBJ whole genome shotgun (WGS) entry which is preliminary data.</text>
</comment>
<reference evidence="2 3" key="1">
    <citation type="journal article" date="2024" name="G3 (Bethesda)">
        <title>Genome assembly of Hibiscus sabdariffa L. provides insights into metabolisms of medicinal natural products.</title>
        <authorList>
            <person name="Kim T."/>
        </authorList>
    </citation>
    <scope>NUCLEOTIDE SEQUENCE [LARGE SCALE GENOMIC DNA]</scope>
    <source>
        <strain evidence="2">TK-2024</strain>
        <tissue evidence="2">Old leaves</tissue>
    </source>
</reference>
<accession>A0ABR2SYK9</accession>
<sequence length="83" mass="9137">MSTAPDLLDCYLENAESPITPPLGTTNGRPPDGKQLASVESSSASGHLYDLINTVVLHGKWNARTWKYLSWMSKPGLMMFDLI</sequence>
<evidence type="ECO:0000313" key="2">
    <source>
        <dbReference type="EMBL" id="KAK9030330.1"/>
    </source>
</evidence>
<proteinExistence type="predicted"/>
<protein>
    <submittedName>
        <fullName evidence="2">Uncharacterized protein</fullName>
    </submittedName>
</protein>
<organism evidence="2 3">
    <name type="scientific">Hibiscus sabdariffa</name>
    <name type="common">roselle</name>
    <dbReference type="NCBI Taxonomy" id="183260"/>
    <lineage>
        <taxon>Eukaryota</taxon>
        <taxon>Viridiplantae</taxon>
        <taxon>Streptophyta</taxon>
        <taxon>Embryophyta</taxon>
        <taxon>Tracheophyta</taxon>
        <taxon>Spermatophyta</taxon>
        <taxon>Magnoliopsida</taxon>
        <taxon>eudicotyledons</taxon>
        <taxon>Gunneridae</taxon>
        <taxon>Pentapetalae</taxon>
        <taxon>rosids</taxon>
        <taxon>malvids</taxon>
        <taxon>Malvales</taxon>
        <taxon>Malvaceae</taxon>
        <taxon>Malvoideae</taxon>
        <taxon>Hibiscus</taxon>
    </lineage>
</organism>